<proteinExistence type="predicted"/>
<dbReference type="RefSeq" id="WP_053349174.1">
    <property type="nucleotide sequence ID" value="NZ_CP017890.1"/>
</dbReference>
<dbReference type="GO" id="GO:0006355">
    <property type="term" value="P:regulation of DNA-templated transcription"/>
    <property type="evidence" value="ECO:0007669"/>
    <property type="project" value="InterPro"/>
</dbReference>
<dbReference type="AlphaFoldDB" id="A0A1W6TYY4"/>
<dbReference type="GO" id="GO:0003677">
    <property type="term" value="F:DNA binding"/>
    <property type="evidence" value="ECO:0007669"/>
    <property type="project" value="UniProtKB-UniRule"/>
</dbReference>
<protein>
    <submittedName>
        <fullName evidence="4">Transcriptional regulatory protein RstA</fullName>
    </submittedName>
</protein>
<dbReference type="SUPFAM" id="SSF46894">
    <property type="entry name" value="C-terminal effector domain of the bipartite response regulators"/>
    <property type="match status" value="1"/>
</dbReference>
<evidence type="ECO:0000259" key="3">
    <source>
        <dbReference type="PROSITE" id="PS51755"/>
    </source>
</evidence>
<dbReference type="InterPro" id="IPR036388">
    <property type="entry name" value="WH-like_DNA-bd_sf"/>
</dbReference>
<evidence type="ECO:0000256" key="1">
    <source>
        <dbReference type="ARBA" id="ARBA00023125"/>
    </source>
</evidence>
<reference evidence="4" key="1">
    <citation type="submission" date="2016-10" db="EMBL/GenBank/DDBJ databases">
        <title>The High Quality Genome of Vibrio alginolyticus K01M1.</title>
        <authorList>
            <person name="Wendling C."/>
            <person name="Chibani C.M."/>
            <person name="Hertel R."/>
            <person name="Sproer C."/>
            <person name="Bunk B."/>
            <person name="Overmann J."/>
            <person name="Roth O."/>
            <person name="Liesegang H."/>
        </authorList>
    </citation>
    <scope>NUCLEOTIDE SEQUENCE</scope>
    <source>
        <strain evidence="4">K05K4</strain>
    </source>
</reference>
<dbReference type="PROSITE" id="PS51755">
    <property type="entry name" value="OMPR_PHOB"/>
    <property type="match status" value="1"/>
</dbReference>
<feature type="domain" description="OmpR/PhoB-type" evidence="3">
    <location>
        <begin position="17"/>
        <end position="121"/>
    </location>
</feature>
<dbReference type="SMART" id="SM00862">
    <property type="entry name" value="Trans_reg_C"/>
    <property type="match status" value="1"/>
</dbReference>
<dbReference type="InterPro" id="IPR001867">
    <property type="entry name" value="OmpR/PhoB-type_DNA-bd"/>
</dbReference>
<dbReference type="Gene3D" id="1.10.10.10">
    <property type="entry name" value="Winged helix-like DNA-binding domain superfamily/Winged helix DNA-binding domain"/>
    <property type="match status" value="1"/>
</dbReference>
<dbReference type="Pfam" id="PF00486">
    <property type="entry name" value="Trans_reg_C"/>
    <property type="match status" value="1"/>
</dbReference>
<evidence type="ECO:0000256" key="2">
    <source>
        <dbReference type="PROSITE-ProRule" id="PRU01091"/>
    </source>
</evidence>
<evidence type="ECO:0000313" key="4">
    <source>
        <dbReference type="EMBL" id="ARP20996.1"/>
    </source>
</evidence>
<organism evidence="4">
    <name type="scientific">Vibrio alginolyticus</name>
    <dbReference type="NCBI Taxonomy" id="663"/>
    <lineage>
        <taxon>Bacteria</taxon>
        <taxon>Pseudomonadati</taxon>
        <taxon>Pseudomonadota</taxon>
        <taxon>Gammaproteobacteria</taxon>
        <taxon>Vibrionales</taxon>
        <taxon>Vibrionaceae</taxon>
        <taxon>Vibrio</taxon>
    </lineage>
</organism>
<feature type="DNA-binding region" description="OmpR/PhoB-type" evidence="2">
    <location>
        <begin position="17"/>
        <end position="121"/>
    </location>
</feature>
<dbReference type="InterPro" id="IPR016032">
    <property type="entry name" value="Sig_transdc_resp-reg_C-effctor"/>
</dbReference>
<sequence>MLDSKVSNGKTYQCQHNGVHHNDEELLLDKRTHSVVLNYLPNKKSVQLTSIQFKLLQTLTHHQDQVLSKPFLYETVLKREFTEHDRALDMHMSRMRKRLVHEGVPTDRIQTVHRQGYIFKRSDNQQKN</sequence>
<dbReference type="GO" id="GO:0000160">
    <property type="term" value="P:phosphorelay signal transduction system"/>
    <property type="evidence" value="ECO:0007669"/>
    <property type="project" value="InterPro"/>
</dbReference>
<dbReference type="CDD" id="cd00383">
    <property type="entry name" value="trans_reg_C"/>
    <property type="match status" value="1"/>
</dbReference>
<accession>A0A1W6TYY4</accession>
<name>A0A1W6TYY4_VIBAL</name>
<dbReference type="EMBL" id="CP017903">
    <property type="protein sequence ID" value="ARP20996.1"/>
    <property type="molecule type" value="Genomic_DNA"/>
</dbReference>
<keyword evidence="1 2" id="KW-0238">DNA-binding</keyword>
<gene>
    <name evidence="4" type="primary">rstA_1</name>
    <name evidence="4" type="ORF">K05K4_42760</name>
</gene>